<feature type="transmembrane region" description="Helical" evidence="1">
    <location>
        <begin position="50"/>
        <end position="70"/>
    </location>
</feature>
<dbReference type="Proteomes" id="UP000095283">
    <property type="component" value="Unplaced"/>
</dbReference>
<sequence>MKDSSSRKKYIQKSIQVTSTNIEEEKKLITVEQSRPIVNALKKIKELLKYYFNILYLHNSMCINIYYNVYLNKFFL</sequence>
<proteinExistence type="predicted"/>
<reference evidence="3" key="1">
    <citation type="submission" date="2016-11" db="UniProtKB">
        <authorList>
            <consortium name="WormBaseParasite"/>
        </authorList>
    </citation>
    <scope>IDENTIFICATION</scope>
</reference>
<name>A0A1I7XEU8_HETBA</name>
<protein>
    <submittedName>
        <fullName evidence="3">Uncharacterized protein</fullName>
    </submittedName>
</protein>
<keyword evidence="1" id="KW-0812">Transmembrane</keyword>
<evidence type="ECO:0000313" key="2">
    <source>
        <dbReference type="Proteomes" id="UP000095283"/>
    </source>
</evidence>
<evidence type="ECO:0000256" key="1">
    <source>
        <dbReference type="SAM" id="Phobius"/>
    </source>
</evidence>
<organism evidence="2 3">
    <name type="scientific">Heterorhabditis bacteriophora</name>
    <name type="common">Entomopathogenic nematode worm</name>
    <dbReference type="NCBI Taxonomy" id="37862"/>
    <lineage>
        <taxon>Eukaryota</taxon>
        <taxon>Metazoa</taxon>
        <taxon>Ecdysozoa</taxon>
        <taxon>Nematoda</taxon>
        <taxon>Chromadorea</taxon>
        <taxon>Rhabditida</taxon>
        <taxon>Rhabditina</taxon>
        <taxon>Rhabditomorpha</taxon>
        <taxon>Strongyloidea</taxon>
        <taxon>Heterorhabditidae</taxon>
        <taxon>Heterorhabditis</taxon>
    </lineage>
</organism>
<dbReference type="AlphaFoldDB" id="A0A1I7XEU8"/>
<accession>A0A1I7XEU8</accession>
<keyword evidence="2" id="KW-1185">Reference proteome</keyword>
<dbReference type="WBParaSite" id="Hba_16244">
    <property type="protein sequence ID" value="Hba_16244"/>
    <property type="gene ID" value="Hba_16244"/>
</dbReference>
<evidence type="ECO:0000313" key="3">
    <source>
        <dbReference type="WBParaSite" id="Hba_16244"/>
    </source>
</evidence>
<keyword evidence="1" id="KW-0472">Membrane</keyword>
<keyword evidence="1" id="KW-1133">Transmembrane helix</keyword>